<gene>
    <name evidence="3" type="ORF">VFPPC_16991</name>
</gene>
<organism evidence="3 4">
    <name type="scientific">Pochonia chlamydosporia 170</name>
    <dbReference type="NCBI Taxonomy" id="1380566"/>
    <lineage>
        <taxon>Eukaryota</taxon>
        <taxon>Fungi</taxon>
        <taxon>Dikarya</taxon>
        <taxon>Ascomycota</taxon>
        <taxon>Pezizomycotina</taxon>
        <taxon>Sordariomycetes</taxon>
        <taxon>Hypocreomycetidae</taxon>
        <taxon>Hypocreales</taxon>
        <taxon>Clavicipitaceae</taxon>
        <taxon>Pochonia</taxon>
    </lineage>
</organism>
<dbReference type="AlphaFoldDB" id="A0A179EYW6"/>
<dbReference type="GeneID" id="28858737"/>
<dbReference type="InterPro" id="IPR029526">
    <property type="entry name" value="PGBD"/>
</dbReference>
<evidence type="ECO:0000256" key="1">
    <source>
        <dbReference type="SAM" id="MobiDB-lite"/>
    </source>
</evidence>
<dbReference type="EMBL" id="LSBJ02000002">
    <property type="protein sequence ID" value="OAQ58397.2"/>
    <property type="molecule type" value="Genomic_DNA"/>
</dbReference>
<keyword evidence="4" id="KW-1185">Reference proteome</keyword>
<name>A0A179EYW6_METCM</name>
<dbReference type="KEGG" id="pchm:VFPPC_16991"/>
<protein>
    <submittedName>
        <fullName evidence="3">Transposase IS4 domain-containing protein</fullName>
    </submittedName>
</protein>
<sequence length="688" mass="78770">MTEQSTREHMNIRHVSDHSNAPWRWQDDLIARTHIGQHIAKKFKILRPPLHVGEVGCRGSILHSTPPPGDPPQNRSDWVMKGMADQDDPSAATLSKSARDSMESDESSRGPPQTGIRYNTLYLLTTCEPVSHPPHPMTPSTQRSLHSPRRTHRIPDDEHEHAHILYRHSRLAGKCSQLWWLVRTNSRARELGAPARWPLVRTKRPAPPPERPSKRPCIKPNDSTPDEPPSSPLRPLDKIATPKPFDTFKPEPFAHVVEEIGSDCWALFEQWIPRWLVEKWVAWTNEKRGAMAVPAARQASWIPTFTEEIYLLIPRHPFTRLISRDRFLLLMRNICLYDSSDTTARVWDKVDDWNQHMQSIPMCLWCPGSQISIDEAMVPFSGRSKEIVRLPSKPIPIGFKVWVMAQQGYFLQWAWHEKGGGPVGLTPQIFSGKALANTQAVVAWLLSKLPPAPSPSRGYHVFIDNLFATAPLLKLLRERGIAATGTTRARTGGIGDKFISLKKEDDKRDCIPWGTAYSRPTKDQKVMQFAWKDNILRLRHCPSKTSSSAKTARFPFDGEFAKELPIPQFIDDYNHFMGGVDIGDQLKSSYNWDRRTRRGGWRAIAFLFLLEVCITNSWQLWRRQEGNKESHLDVRRNLYRDSKIRRPKRGWCAFCSSNKKKAILTVEYPHGQNQRKSNIFFGCTVGAF</sequence>
<dbReference type="RefSeq" id="XP_022283953.1">
    <property type="nucleotide sequence ID" value="XM_022429053.1"/>
</dbReference>
<evidence type="ECO:0000313" key="4">
    <source>
        <dbReference type="Proteomes" id="UP000078397"/>
    </source>
</evidence>
<evidence type="ECO:0000313" key="3">
    <source>
        <dbReference type="EMBL" id="OAQ58397.2"/>
    </source>
</evidence>
<dbReference type="Proteomes" id="UP000078397">
    <property type="component" value="Unassembled WGS sequence"/>
</dbReference>
<proteinExistence type="predicted"/>
<dbReference type="STRING" id="1380566.A0A179EYW6"/>
<feature type="region of interest" description="Disordered" evidence="1">
    <location>
        <begin position="198"/>
        <end position="237"/>
    </location>
</feature>
<reference evidence="3 4" key="1">
    <citation type="journal article" date="2016" name="PLoS Pathog.">
        <title>Biosynthesis of antibiotic leucinostatins in bio-control fungus Purpureocillium lilacinum and their inhibition on phytophthora revealed by genome mining.</title>
        <authorList>
            <person name="Wang G."/>
            <person name="Liu Z."/>
            <person name="Lin R."/>
            <person name="Li E."/>
            <person name="Mao Z."/>
            <person name="Ling J."/>
            <person name="Yang Y."/>
            <person name="Yin W.B."/>
            <person name="Xie B."/>
        </authorList>
    </citation>
    <scope>NUCLEOTIDE SEQUENCE [LARGE SCALE GENOMIC DNA]</scope>
    <source>
        <strain evidence="3">170</strain>
    </source>
</reference>
<feature type="compositionally biased region" description="Basic and acidic residues" evidence="1">
    <location>
        <begin position="97"/>
        <end position="108"/>
    </location>
</feature>
<dbReference type="PANTHER" id="PTHR46599:SF3">
    <property type="entry name" value="PIGGYBAC TRANSPOSABLE ELEMENT-DERIVED PROTEIN 4"/>
    <property type="match status" value="1"/>
</dbReference>
<evidence type="ECO:0000259" key="2">
    <source>
        <dbReference type="Pfam" id="PF13843"/>
    </source>
</evidence>
<dbReference type="OrthoDB" id="2431486at2759"/>
<accession>A0A179EYW6</accession>
<feature type="domain" description="PiggyBac transposable element-derived protein" evidence="2">
    <location>
        <begin position="315"/>
        <end position="618"/>
    </location>
</feature>
<feature type="region of interest" description="Disordered" evidence="1">
    <location>
        <begin position="58"/>
        <end position="116"/>
    </location>
</feature>
<feature type="region of interest" description="Disordered" evidence="1">
    <location>
        <begin position="128"/>
        <end position="153"/>
    </location>
</feature>
<dbReference type="Pfam" id="PF13843">
    <property type="entry name" value="DDE_Tnp_1_7"/>
    <property type="match status" value="1"/>
</dbReference>
<dbReference type="PANTHER" id="PTHR46599">
    <property type="entry name" value="PIGGYBAC TRANSPOSABLE ELEMENT-DERIVED PROTEIN 4"/>
    <property type="match status" value="1"/>
</dbReference>
<comment type="caution">
    <text evidence="3">The sequence shown here is derived from an EMBL/GenBank/DDBJ whole genome shotgun (WGS) entry which is preliminary data.</text>
</comment>